<dbReference type="PANTHER" id="PTHR37017:SF10">
    <property type="entry name" value="AB HYDROLASE-1 DOMAIN-CONTAINING PROTEIN"/>
    <property type="match status" value="1"/>
</dbReference>
<comment type="caution">
    <text evidence="2">The sequence shown here is derived from an EMBL/GenBank/DDBJ whole genome shotgun (WGS) entry which is preliminary data.</text>
</comment>
<dbReference type="Pfam" id="PF12697">
    <property type="entry name" value="Abhydrolase_6"/>
    <property type="match status" value="1"/>
</dbReference>
<dbReference type="RefSeq" id="WP_344032459.1">
    <property type="nucleotide sequence ID" value="NZ_BAAABX010000086.1"/>
</dbReference>
<gene>
    <name evidence="2" type="ORF">GCM10010357_66980</name>
</gene>
<accession>A0ABN0Z6J3</accession>
<dbReference type="SUPFAM" id="SSF53474">
    <property type="entry name" value="alpha/beta-Hydrolases"/>
    <property type="match status" value="1"/>
</dbReference>
<dbReference type="EMBL" id="BAAABX010000086">
    <property type="protein sequence ID" value="GAA0436126.1"/>
    <property type="molecule type" value="Genomic_DNA"/>
</dbReference>
<dbReference type="Gene3D" id="3.40.50.1820">
    <property type="entry name" value="alpha/beta hydrolase"/>
    <property type="match status" value="1"/>
</dbReference>
<feature type="domain" description="AB hydrolase-1" evidence="1">
    <location>
        <begin position="4"/>
        <end position="238"/>
    </location>
</feature>
<evidence type="ECO:0000313" key="2">
    <source>
        <dbReference type="EMBL" id="GAA0436126.1"/>
    </source>
</evidence>
<dbReference type="InterPro" id="IPR029058">
    <property type="entry name" value="AB_hydrolase_fold"/>
</dbReference>
<name>A0ABN0Z6J3_9ACTN</name>
<evidence type="ECO:0000313" key="3">
    <source>
        <dbReference type="Proteomes" id="UP001500879"/>
    </source>
</evidence>
<reference evidence="2 3" key="1">
    <citation type="journal article" date="2019" name="Int. J. Syst. Evol. Microbiol.">
        <title>The Global Catalogue of Microorganisms (GCM) 10K type strain sequencing project: providing services to taxonomists for standard genome sequencing and annotation.</title>
        <authorList>
            <consortium name="The Broad Institute Genomics Platform"/>
            <consortium name="The Broad Institute Genome Sequencing Center for Infectious Disease"/>
            <person name="Wu L."/>
            <person name="Ma J."/>
        </authorList>
    </citation>
    <scope>NUCLEOTIDE SEQUENCE [LARGE SCALE GENOMIC DNA]</scope>
    <source>
        <strain evidence="2 3">JCM 4788</strain>
    </source>
</reference>
<dbReference type="InterPro" id="IPR000073">
    <property type="entry name" value="AB_hydrolase_1"/>
</dbReference>
<dbReference type="PANTHER" id="PTHR37017">
    <property type="entry name" value="AB HYDROLASE-1 DOMAIN-CONTAINING PROTEIN-RELATED"/>
    <property type="match status" value="1"/>
</dbReference>
<sequence>MASIVLVPGFWLGAWAWEDVTPALRAAGHDVHPLTLTGLAERAAEATPDVDVHTHVDDIVRVVEGRDLRDVVLVGHSGGSLPVTGAGDRVPERIARIVHVDAGPLPGGTALIDFNAPQTQERWRRQVAEEGEGWRLPVPPFDPAEEPADLAGLTGEHLARIRRSATPQPFATATRPLERPAVTPDIPCSVIASTFTPEEVRALADSGNPFFAPMAGTDLHHLPTGHWPMFSRPGELAALLDGIAR</sequence>
<keyword evidence="3" id="KW-1185">Reference proteome</keyword>
<organism evidence="2 3">
    <name type="scientific">Streptomyces luteireticuli</name>
    <dbReference type="NCBI Taxonomy" id="173858"/>
    <lineage>
        <taxon>Bacteria</taxon>
        <taxon>Bacillati</taxon>
        <taxon>Actinomycetota</taxon>
        <taxon>Actinomycetes</taxon>
        <taxon>Kitasatosporales</taxon>
        <taxon>Streptomycetaceae</taxon>
        <taxon>Streptomyces</taxon>
    </lineage>
</organism>
<protein>
    <recommendedName>
        <fullName evidence="1">AB hydrolase-1 domain-containing protein</fullName>
    </recommendedName>
</protein>
<evidence type="ECO:0000259" key="1">
    <source>
        <dbReference type="Pfam" id="PF12697"/>
    </source>
</evidence>
<dbReference type="InterPro" id="IPR052897">
    <property type="entry name" value="Sec-Metab_Biosynth_Hydrolase"/>
</dbReference>
<proteinExistence type="predicted"/>
<dbReference type="Proteomes" id="UP001500879">
    <property type="component" value="Unassembled WGS sequence"/>
</dbReference>